<comment type="caution">
    <text evidence="1">The sequence shown here is derived from an EMBL/GenBank/DDBJ whole genome shotgun (WGS) entry which is preliminary data.</text>
</comment>
<keyword evidence="2" id="KW-1185">Reference proteome</keyword>
<proteinExistence type="predicted"/>
<dbReference type="EMBL" id="JABSTQ010011553">
    <property type="protein sequence ID" value="KAG0410109.1"/>
    <property type="molecule type" value="Genomic_DNA"/>
</dbReference>
<evidence type="ECO:0000313" key="1">
    <source>
        <dbReference type="EMBL" id="KAG0410109.1"/>
    </source>
</evidence>
<sequence length="4408" mass="492730">MKTAVLLACAAVAFAGPVDRSGTCSRHCTESRKFDYKPGTTYVYSYTTSTETSMQGTTSDKAAVYLSCQVELESLGGCDYTIQALELNPLKFSYEDGRVENICPSEGDSPRVLNIKKGILSVIQNSMQRLEGNEDIVEVDISGKCPTVYETLPKGWTSLTIRKTKDLSQCKDRESSITALQATAEEGNLRSMPVVKGEQECKQTYKNSILESVECKEKHVVRPFSRQENGAVTNVFQSMTLRTQRRSVPSRTIYTPAPETDMLFDHNYDVEEAARSLARAEDVLRLLVDSSGEVIQSSAPGMFTELVFSLRKLNNKDLQTVFHTARNLSPKAKKFFMDALPSVATAASVRMMTESMVNGEVIGIDADAWLTSLAFVSQPTLEMVKEALPLIKLDRSQAYLGVSTLAHSYCRANPDCNSAHPIKELARSLYLTLGENCYARDARSTLMVLKALGNLGESEGSEETLHRCFQNPQLDIEIRLAAVEAFRRFSCDIPRNEMLRTYQNVHENVELRIAGYLAAIKCPSNPVIESVRDAIRNESIKQVGSFVYSHIRNLAKEPSPFQTEYRAIANDVELKNKFELDFRKFSRNIHYRMFFDPLDTGFELDANVIYTPESYYPRSLMVGTSFDIFGKKINLFEAGARAEQVDKYIQKWFPQDTQNTIRSRRAISDNKIDELGKKFAVKEKYGGDAKASGYLRFFGNEIAGIQIGGNAATPFSELSEWIVKMSDSKGLDLSKSVLFADTSLTVPASNGLPLRVSVNGSATAAISVGGKSQMKKGGVDINGQIKPSGAVELSMLMSVDAHKSVSGVKMVATMSSSWVVDGSLQVQQGQAVKVQINMPRNEMELIDVKSKIFLVNSMSEVEHRNEPQKKMETEACTGSTMEKMLGIQICGKAEFPVSSQTYGAPMYPFSGNAELSLVLKKTDASLTSYNFEAGWTNNQDVKGAMVTMSTPGTTIDREIKAELQHNIRDRSVALRLKTPPKKFTLEGKYNFDEKLKKIDLNAKLDESSIFQLVSELKADTSQNDITKYSHFLEIHNRGSSILLLNGQWNAVHGRKYSGNLNIEKITKKPVQLKVDLDMMDKNRVKYEAVIKSFFVDGKMDGYTQSGENWATKMNGEFSLMEGRPEKIDFTAKFRDLSAGSLTKYNGAASLQNTFHPSLNTDLLWDCQVTDGLIENSLEIKRGTSGKNTIRIQQIAKYTGTLSNNNAGLSLKLKYPQNKIDWSLEMSHENTENSLLNRMTLNYAPGRQLSTAIDVAIQPQTKLDVQVNYPGRETRLSGNYRNVGSDEYKGNLLAQWSKEKKIEASGTFKLGSERRQYNPSFEIEILIPNRRPVTVSGALKAAKGYYTIKGASQCSVGRHELNAVYRSANQYNHDASIKIETPRDNYAANGVFKIESDKVVANANVKLGRVREVSIESELTSSRDVKMVKFDCKWDAAKDPSRRATINGEFRRVSGGYQGNFAIKCPKQDIRGTVSTTTQGRLDGGLLRISSTGEIEWQPRKKATYVANIDWNPETSRRVLKADMTITTPFQKADILGLTLTHRYDGREWSSEGRMTLPERRILSIASDGDVLIDRNRRIIKGNVKVNTPAGKEFSLMATHSLSQFETNNMVKFHWDEGKAVAAEVSGAYGRGMLRGKAEVITPIIGYERLGASFDHAHGPVSVRCQASAQWKRGQEVSFSLNGQHTASGSRKVCEADIRITTPFRGLELMSSKMTYNNDGKKLSTDIEASLGYSKITTGLSASKKRQRGGDVSSEMRLYFNSPVQGYENLEATGTYSVDQEKVMVSADARLPYSKAASLRSQGRVASMNNFDSSITIQLPIRNYEQLKMEVAHNIDSRTLKTTGLIAIGRNKYTAVLNSDHIFSRGSHDITGMLTITTPIRGYEGISTNLRQTRRGGNFDCRLEVAIGQSTLTVVHDMKIRDVGNFEQNLEIITPFKTMSSLTIRNTNQLQSGRFSHSSEIEWQRRNKVALNIDASSSSTRNDNNMDANIRLITPWRALSNANIKASNYYNHQEVKSKISTEWNNGENIALEWGFQNDRYTSLESKLELTSSIKAIEMVTMNAKYDVSSEQKNGELSFQWDPRPEKMVTLTGSASLKEGASDIDISCTTPISGYERVQLLCNYKNEYNAKSASITLQSQWKKIALVGSLRNSRTGSTAELSLATPIRGLELQKISGEYSTEFGKLMSKVDAEWSGKMISLESELEKADRRASAKVTFKTPFEGMRNMEMNLNGNFESNTKVLSSMLQCDAKTIELSATIDTTDRTAKIQLRSPFENLEEIELNAGIEDRGRTRQVTASISWAPGKMINIESAAAPESIKLTLTTPFRGYHRLSGSGAMEIRGGSSTFNAVFEKENKKIALSTSNSYNRDLEGTIKLTTPFRSYEELSMTYYIMYEGIKNMKASFSLRTPIEGAQTIDIKAETNIAADQYSGLISLEAPNSRYELNGQMTYQGIRLVDGQISLITPHQQLRTANLKVNLRTGGLRFINGGIALTTPGGEHALSLDIKNSGPFEGSFEVNCPLLPQGKATVSYMINVPNKDFADFRITAGFDEEYHKVLGSYENKRGIYRSQINLDSPKLKEGPASFKLELSSLRPREIKAVLSFGFERNMNTINIDAGANGGVLKCKLSAESLLLPSRSLTAEGIMTTTRQGADISIIFEDPKTSHRLNANWKQIAGTADGQLRIESPLLSFNSLTGTITYSNTQNLMEGTLVMETPRKTIKCFGALRGSSLRNIEGNLNLETPFESLRFANININFNNEYDRVMDGSLSIKTSVPSLSDANISGQIRNNPGSFESSLKGRLPIRMLSNFEQNFICKYNNDLTSISPRLTVTLPNFKVVDYAEINYARGDFQLTAGHEWGAGQKIEALIAIKKPAGQFKVDASLSTPFRNMETFEVSMMCARESDKRVFRASYKAPSRNIYEIQHSNTYYNPLNFNVENSVTTPIRGFELMSLRVRQQSSRSRLVSNLEGNLGRQRMIFNLDHDKNANKGNVQITSPYQEARSVKLTYDINKYKVDGELTVNERRMIKIAGNSEYVHNLRSHKCDAVVDIPAIRTALEAHYKPVSSGLELASKFSSSRRTIAFDTLFQKAPENFVHQASFKWGQGKGEEFSYDIRATHSRRRDLKNTDMSCKVNFPLRAFEVRASQSQKNNVKTMSCDLFWDAARDQSKHMTFNLEHQNLSSRSVWAHKVAATLSHPRLSKEIVMRLDGSISSDELHGKTELEYSRDQNHNLVLEGRCKRRGPSYVTVELTARQPVSSMDIRTMAELKDARDEVSALISVNYMNRNRQMRVQELKASIFKLRKAIDILLRSGRDQSQLKGEMYNRDQEFGMALEHQVNQLPPTKTHFRINKRHSNVEIAYNSPDDYSAIMSASASPDKRELKLSHRTLGRSVSDLLLKMALKEKRYLSSEVSWRPELTKEAREYASQRYNTLCNEASRMWSDFASETEQELRAKKFIMSQSLQSQIRPVLEDIKSDLGVLSSEISQAADKLKTMYYQDDFYMKTVLSTMSDVAWEARCATLKVGRLVLVATKGAVDVCANVMTAAGEKITIVADRFAFACRRSLIFGEKVLSVVIDRTTLAAARAAEWAMYKVEGVASKLMQKTLVLLERYGPSPSIARDAYNKAVEMVSVYTAPIIESIAKNPLVQGLYRYVERVRATLSAFSMESIKRRGYYAYNTVANNVIEATDNILVHPHVKYVKNMAQNIARKARDISEQLGMPDMAAGVIEMGKQQIQDGLLNGLSDAVREYSNLRSGMRVEYAPERGVMSAELRLPSSKANMAEALDITSYPEYDKIMGLKDNYYGVGANSVWDAYYKYSHYANPRHWMPPFKARALMAGPQHYRTFDGLHFEFAGECSYLLAKDFLNDQFAVTINYVRDGHRVVKKSITVNSDGQRFDISSDYKITQGGNKVELPQDTGATTIRREGHIVIVENNSGLTVRCNLYYDQCVTEITGDHFGKTGGLLGTYDYEDKLDLMTPDRRITDDPTVFANEWEVGHGRCRSQQNMAQPMVTDSRATSVCKSLFEEEKSVFRSCFKMVDPKPYLKMCLHDMSSASYDQMEKATCVSAAAYKEECNEFGVELEMPRTCVRCEKPDGSEILSGEITTVTEDESVNTADVIFVVERKLCNKNVMPSLIRLAQGIDERYASKGFSNMRYAVVGFGGDGVAELPHIVTADGQVFNSIRSIISAFSSLTVGNGNSDVFAALKYAAKLPTRMGSSQVMMLVKCTTCTPGEDPSVYTDIYRMLIDRGMHLHILDDDDFAVRTAAKPSKSKRIFGVDRRLAYTAKDLKEMHGDADIHSQIRLPKDFCVPLALETNGTLFSSLKMFEKRNVNKKFIDVMARRVALSEAPDCQICECVSAEDGVGQSLCNRCVSPTLGPVGSPDFSPLMYEEVVERKGYKRPKTKKLRHRK</sequence>
<accession>A0AC60NSP3</accession>
<reference evidence="1 2" key="1">
    <citation type="journal article" date="2020" name="Cell">
        <title>Large-Scale Comparative Analyses of Tick Genomes Elucidate Their Genetic Diversity and Vector Capacities.</title>
        <authorList>
            <consortium name="Tick Genome and Microbiome Consortium (TIGMIC)"/>
            <person name="Jia N."/>
            <person name="Wang J."/>
            <person name="Shi W."/>
            <person name="Du L."/>
            <person name="Sun Y."/>
            <person name="Zhan W."/>
            <person name="Jiang J.F."/>
            <person name="Wang Q."/>
            <person name="Zhang B."/>
            <person name="Ji P."/>
            <person name="Bell-Sakyi L."/>
            <person name="Cui X.M."/>
            <person name="Yuan T.T."/>
            <person name="Jiang B.G."/>
            <person name="Yang W.F."/>
            <person name="Lam T.T."/>
            <person name="Chang Q.C."/>
            <person name="Ding S.J."/>
            <person name="Wang X.J."/>
            <person name="Zhu J.G."/>
            <person name="Ruan X.D."/>
            <person name="Zhao L."/>
            <person name="Wei J.T."/>
            <person name="Ye R.Z."/>
            <person name="Que T.C."/>
            <person name="Du C.H."/>
            <person name="Zhou Y.H."/>
            <person name="Cheng J.X."/>
            <person name="Dai P.F."/>
            <person name="Guo W.B."/>
            <person name="Han X.H."/>
            <person name="Huang E.J."/>
            <person name="Li L.F."/>
            <person name="Wei W."/>
            <person name="Gao Y.C."/>
            <person name="Liu J.Z."/>
            <person name="Shao H.Z."/>
            <person name="Wang X."/>
            <person name="Wang C.C."/>
            <person name="Yang T.C."/>
            <person name="Huo Q.B."/>
            <person name="Li W."/>
            <person name="Chen H.Y."/>
            <person name="Chen S.E."/>
            <person name="Zhou L.G."/>
            <person name="Ni X.B."/>
            <person name="Tian J.H."/>
            <person name="Sheng Y."/>
            <person name="Liu T."/>
            <person name="Pan Y.S."/>
            <person name="Xia L.Y."/>
            <person name="Li J."/>
            <person name="Zhao F."/>
            <person name="Cao W.C."/>
        </authorList>
    </citation>
    <scope>NUCLEOTIDE SEQUENCE [LARGE SCALE GENOMIC DNA]</scope>
    <source>
        <strain evidence="1">Iper-2018</strain>
    </source>
</reference>
<gene>
    <name evidence="1" type="ORF">HPB47_012779</name>
</gene>
<name>A0AC60NSP3_IXOPE</name>
<evidence type="ECO:0000313" key="2">
    <source>
        <dbReference type="Proteomes" id="UP000805193"/>
    </source>
</evidence>
<dbReference type="Proteomes" id="UP000805193">
    <property type="component" value="Unassembled WGS sequence"/>
</dbReference>
<protein>
    <submittedName>
        <fullName evidence="1">Uncharacterized protein</fullName>
    </submittedName>
</protein>
<organism evidence="1 2">
    <name type="scientific">Ixodes persulcatus</name>
    <name type="common">Taiga tick</name>
    <dbReference type="NCBI Taxonomy" id="34615"/>
    <lineage>
        <taxon>Eukaryota</taxon>
        <taxon>Metazoa</taxon>
        <taxon>Ecdysozoa</taxon>
        <taxon>Arthropoda</taxon>
        <taxon>Chelicerata</taxon>
        <taxon>Arachnida</taxon>
        <taxon>Acari</taxon>
        <taxon>Parasitiformes</taxon>
        <taxon>Ixodida</taxon>
        <taxon>Ixodoidea</taxon>
        <taxon>Ixodidae</taxon>
        <taxon>Ixodinae</taxon>
        <taxon>Ixodes</taxon>
    </lineage>
</organism>